<name>A0A6G7Y980_9ACTN</name>
<dbReference type="SUPFAM" id="SSF51126">
    <property type="entry name" value="Pectin lyase-like"/>
    <property type="match status" value="1"/>
</dbReference>
<dbReference type="InterPro" id="IPR012334">
    <property type="entry name" value="Pectin_lyas_fold"/>
</dbReference>
<dbReference type="InterPro" id="IPR006626">
    <property type="entry name" value="PbH1"/>
</dbReference>
<dbReference type="AlphaFoldDB" id="A0A6G7Y980"/>
<dbReference type="Pfam" id="PF13229">
    <property type="entry name" value="Beta_helix"/>
    <property type="match status" value="1"/>
</dbReference>
<evidence type="ECO:0000259" key="1">
    <source>
        <dbReference type="Pfam" id="PF13229"/>
    </source>
</evidence>
<dbReference type="EMBL" id="CP049865">
    <property type="protein sequence ID" value="QIK73191.1"/>
    <property type="molecule type" value="Genomic_DNA"/>
</dbReference>
<gene>
    <name evidence="2" type="ORF">G7070_14145</name>
</gene>
<proteinExistence type="predicted"/>
<dbReference type="Gene3D" id="2.160.20.10">
    <property type="entry name" value="Single-stranded right-handed beta-helix, Pectin lyase-like"/>
    <property type="match status" value="1"/>
</dbReference>
<dbReference type="SMART" id="SM00710">
    <property type="entry name" value="PbH1"/>
    <property type="match status" value="4"/>
</dbReference>
<dbReference type="InterPro" id="IPR011050">
    <property type="entry name" value="Pectin_lyase_fold/virulence"/>
</dbReference>
<dbReference type="KEGG" id="prv:G7070_14145"/>
<keyword evidence="3" id="KW-1185">Reference proteome</keyword>
<accession>A0A6G7Y980</accession>
<organism evidence="2 3">
    <name type="scientific">Propioniciclava coleopterorum</name>
    <dbReference type="NCBI Taxonomy" id="2714937"/>
    <lineage>
        <taxon>Bacteria</taxon>
        <taxon>Bacillati</taxon>
        <taxon>Actinomycetota</taxon>
        <taxon>Actinomycetes</taxon>
        <taxon>Propionibacteriales</taxon>
        <taxon>Propionibacteriaceae</taxon>
        <taxon>Propioniciclava</taxon>
    </lineage>
</organism>
<protein>
    <recommendedName>
        <fullName evidence="1">Right handed beta helix domain-containing protein</fullName>
    </recommendedName>
</protein>
<dbReference type="RefSeq" id="WP_166234262.1">
    <property type="nucleotide sequence ID" value="NZ_CP049865.1"/>
</dbReference>
<dbReference type="InterPro" id="IPR039448">
    <property type="entry name" value="Beta_helix"/>
</dbReference>
<dbReference type="Proteomes" id="UP000501058">
    <property type="component" value="Chromosome"/>
</dbReference>
<feature type="domain" description="Right handed beta helix" evidence="1">
    <location>
        <begin position="63"/>
        <end position="213"/>
    </location>
</feature>
<reference evidence="2 3" key="1">
    <citation type="submission" date="2020-03" db="EMBL/GenBank/DDBJ databases">
        <title>Propioniciclava sp. nov., isolated from Hydrophilus acuminatus.</title>
        <authorList>
            <person name="Hyun D.-W."/>
            <person name="Bae J.-W."/>
        </authorList>
    </citation>
    <scope>NUCLEOTIDE SEQUENCE [LARGE SCALE GENOMIC DNA]</scope>
    <source>
        <strain evidence="2 3">HDW11</strain>
    </source>
</reference>
<sequence>MHSALSSAGPGDTIYLHAGTYTGQFRASNNGSAGNPIKIQGEWREGVFLQTGSTNKGSGTALTITGDWWVVNHVTLQNSSKGVVLDGSNRTVLDYITVTNVGDEAVHFMRCSSDNELKWSLIQGTGKAQPGFGEGVYVGSSETKWGSDGYACNGGMDQSNNNNIHHNTIRDTTAEGADLKEGTYGGRLTDNLFERTGTSGDTSADSAIDVKGNYWYVGHNTIGQPRGANVDGIQTHRIKTYSNDGNVIDANTIWDYWSGYGIKVTNNAGNNVVTCSNQVPHMASSKLSNIGCS</sequence>
<evidence type="ECO:0000313" key="2">
    <source>
        <dbReference type="EMBL" id="QIK73191.1"/>
    </source>
</evidence>
<evidence type="ECO:0000313" key="3">
    <source>
        <dbReference type="Proteomes" id="UP000501058"/>
    </source>
</evidence>